<keyword evidence="3" id="KW-1185">Reference proteome</keyword>
<gene>
    <name evidence="2" type="ORF">GCM10008967_20590</name>
</gene>
<dbReference type="EMBL" id="BAAADJ010000021">
    <property type="protein sequence ID" value="GAA0329977.1"/>
    <property type="molecule type" value="Genomic_DNA"/>
</dbReference>
<name>A0ABN0W9J9_9BACI</name>
<dbReference type="InterPro" id="IPR011990">
    <property type="entry name" value="TPR-like_helical_dom_sf"/>
</dbReference>
<comment type="caution">
    <text evidence="2">The sequence shown here is derived from an EMBL/GenBank/DDBJ whole genome shotgun (WGS) entry which is preliminary data.</text>
</comment>
<dbReference type="RefSeq" id="WP_343798764.1">
    <property type="nucleotide sequence ID" value="NZ_BAAADJ010000021.1"/>
</dbReference>
<proteinExistence type="predicted"/>
<sequence>MELLERAISLREEKKFEEARDILLSLHNQYPEDPNVSYQCAWVHDNMGLESEAIPYYIHAIEHGLNAAERRGALLGLGSTYRTLGLYTESKTILEQGLLEYPDAQEFAIFYAMTLYNLGESKKAMEILLTKLIDLTANPDIKRYEQAIRFYADKLDQIWK</sequence>
<dbReference type="Pfam" id="PF12688">
    <property type="entry name" value="TPR_5"/>
    <property type="match status" value="1"/>
</dbReference>
<evidence type="ECO:0000313" key="3">
    <source>
        <dbReference type="Proteomes" id="UP001500782"/>
    </source>
</evidence>
<dbReference type="SUPFAM" id="SSF48452">
    <property type="entry name" value="TPR-like"/>
    <property type="match status" value="1"/>
</dbReference>
<protein>
    <submittedName>
        <fullName evidence="2">Tetratricopeptide repeat protein</fullName>
    </submittedName>
</protein>
<dbReference type="InterPro" id="IPR041656">
    <property type="entry name" value="TPR_5"/>
</dbReference>
<dbReference type="InterPro" id="IPR019734">
    <property type="entry name" value="TPR_rpt"/>
</dbReference>
<feature type="domain" description="Tetratrico peptide repeat group 5" evidence="1">
    <location>
        <begin position="35"/>
        <end position="155"/>
    </location>
</feature>
<dbReference type="Gene3D" id="1.25.40.10">
    <property type="entry name" value="Tetratricopeptide repeat domain"/>
    <property type="match status" value="1"/>
</dbReference>
<dbReference type="Proteomes" id="UP001500782">
    <property type="component" value="Unassembled WGS sequence"/>
</dbReference>
<accession>A0ABN0W9J9</accession>
<evidence type="ECO:0000259" key="1">
    <source>
        <dbReference type="Pfam" id="PF12688"/>
    </source>
</evidence>
<evidence type="ECO:0000313" key="2">
    <source>
        <dbReference type="EMBL" id="GAA0329977.1"/>
    </source>
</evidence>
<organism evidence="2 3">
    <name type="scientific">Bacillus carboniphilus</name>
    <dbReference type="NCBI Taxonomy" id="86663"/>
    <lineage>
        <taxon>Bacteria</taxon>
        <taxon>Bacillati</taxon>
        <taxon>Bacillota</taxon>
        <taxon>Bacilli</taxon>
        <taxon>Bacillales</taxon>
        <taxon>Bacillaceae</taxon>
        <taxon>Bacillus</taxon>
    </lineage>
</organism>
<dbReference type="Pfam" id="PF13174">
    <property type="entry name" value="TPR_6"/>
    <property type="match status" value="1"/>
</dbReference>
<reference evidence="2 3" key="1">
    <citation type="journal article" date="2019" name="Int. J. Syst. Evol. Microbiol.">
        <title>The Global Catalogue of Microorganisms (GCM) 10K type strain sequencing project: providing services to taxonomists for standard genome sequencing and annotation.</title>
        <authorList>
            <consortium name="The Broad Institute Genomics Platform"/>
            <consortium name="The Broad Institute Genome Sequencing Center for Infectious Disease"/>
            <person name="Wu L."/>
            <person name="Ma J."/>
        </authorList>
    </citation>
    <scope>NUCLEOTIDE SEQUENCE [LARGE SCALE GENOMIC DNA]</scope>
    <source>
        <strain evidence="2 3">JCM 9731</strain>
    </source>
</reference>